<evidence type="ECO:0000313" key="6">
    <source>
        <dbReference type="EMBL" id="KAJ1726679.1"/>
    </source>
</evidence>
<dbReference type="InterPro" id="IPR001848">
    <property type="entry name" value="Ribosomal_uS10"/>
</dbReference>
<dbReference type="InterPro" id="IPR027486">
    <property type="entry name" value="Ribosomal_uS10_dom"/>
</dbReference>
<dbReference type="GO" id="GO:0006412">
    <property type="term" value="P:translation"/>
    <property type="evidence" value="ECO:0007669"/>
    <property type="project" value="InterPro"/>
</dbReference>
<dbReference type="GO" id="GO:0003735">
    <property type="term" value="F:structural constituent of ribosome"/>
    <property type="evidence" value="ECO:0007669"/>
    <property type="project" value="InterPro"/>
</dbReference>
<organism evidence="6 7">
    <name type="scientific">Coemansia biformis</name>
    <dbReference type="NCBI Taxonomy" id="1286918"/>
    <lineage>
        <taxon>Eukaryota</taxon>
        <taxon>Fungi</taxon>
        <taxon>Fungi incertae sedis</taxon>
        <taxon>Zoopagomycota</taxon>
        <taxon>Kickxellomycotina</taxon>
        <taxon>Kickxellomycetes</taxon>
        <taxon>Kickxellales</taxon>
        <taxon>Kickxellaceae</taxon>
        <taxon>Coemansia</taxon>
    </lineage>
</organism>
<feature type="domain" description="Small ribosomal subunit protein uS10" evidence="5">
    <location>
        <begin position="94"/>
        <end position="191"/>
    </location>
</feature>
<evidence type="ECO:0000256" key="2">
    <source>
        <dbReference type="ARBA" id="ARBA00022980"/>
    </source>
</evidence>
<dbReference type="Proteomes" id="UP001143981">
    <property type="component" value="Unassembled WGS sequence"/>
</dbReference>
<dbReference type="Pfam" id="PF00338">
    <property type="entry name" value="Ribosomal_S10"/>
    <property type="match status" value="1"/>
</dbReference>
<keyword evidence="2 6" id="KW-0689">Ribosomal protein</keyword>
<keyword evidence="7" id="KW-1185">Reference proteome</keyword>
<dbReference type="AlphaFoldDB" id="A0A9W7YAP5"/>
<dbReference type="PRINTS" id="PR00971">
    <property type="entry name" value="RIBOSOMALS10"/>
</dbReference>
<feature type="region of interest" description="Disordered" evidence="4">
    <location>
        <begin position="275"/>
        <end position="313"/>
    </location>
</feature>
<dbReference type="PANTHER" id="PTHR11700">
    <property type="entry name" value="30S RIBOSOMAL PROTEIN S10 FAMILY MEMBER"/>
    <property type="match status" value="1"/>
</dbReference>
<comment type="similarity">
    <text evidence="1">Belongs to the universal ribosomal protein uS10 family.</text>
</comment>
<evidence type="ECO:0000256" key="3">
    <source>
        <dbReference type="ARBA" id="ARBA00023274"/>
    </source>
</evidence>
<dbReference type="SMART" id="SM01403">
    <property type="entry name" value="Ribosomal_S10"/>
    <property type="match status" value="1"/>
</dbReference>
<feature type="compositionally biased region" description="Low complexity" evidence="4">
    <location>
        <begin position="297"/>
        <end position="307"/>
    </location>
</feature>
<dbReference type="GO" id="GO:0004830">
    <property type="term" value="F:tryptophan-tRNA ligase activity"/>
    <property type="evidence" value="ECO:0007669"/>
    <property type="project" value="UniProtKB-EC"/>
</dbReference>
<evidence type="ECO:0000259" key="5">
    <source>
        <dbReference type="SMART" id="SM01403"/>
    </source>
</evidence>
<gene>
    <name evidence="6" type="primary">RSM10</name>
    <name evidence="6" type="ORF">LPJ61_005024</name>
</gene>
<protein>
    <submittedName>
        <fullName evidence="6">Mitochondrial 37S ribosomal protein rsm10</fullName>
        <ecNumber evidence="6">6.1.1.2</ecNumber>
    </submittedName>
</protein>
<name>A0A9W7YAP5_9FUNG</name>
<evidence type="ECO:0000256" key="1">
    <source>
        <dbReference type="ARBA" id="ARBA00007102"/>
    </source>
</evidence>
<accession>A0A9W7YAP5</accession>
<keyword evidence="3" id="KW-0687">Ribonucleoprotein</keyword>
<dbReference type="SUPFAM" id="SSF54999">
    <property type="entry name" value="Ribosomal protein S10"/>
    <property type="match status" value="1"/>
</dbReference>
<dbReference type="HAMAP" id="MF_00508">
    <property type="entry name" value="Ribosomal_uS10"/>
    <property type="match status" value="1"/>
</dbReference>
<evidence type="ECO:0000313" key="7">
    <source>
        <dbReference type="Proteomes" id="UP001143981"/>
    </source>
</evidence>
<dbReference type="GO" id="GO:0005840">
    <property type="term" value="C:ribosome"/>
    <property type="evidence" value="ECO:0007669"/>
    <property type="project" value="UniProtKB-KW"/>
</dbReference>
<dbReference type="EC" id="6.1.1.2" evidence="6"/>
<proteinExistence type="inferred from homology"/>
<evidence type="ECO:0000256" key="4">
    <source>
        <dbReference type="SAM" id="MobiDB-lite"/>
    </source>
</evidence>
<dbReference type="EMBL" id="JANBOI010001427">
    <property type="protein sequence ID" value="KAJ1726679.1"/>
    <property type="molecule type" value="Genomic_DNA"/>
</dbReference>
<sequence length="313" mass="35218">MIRSVSARATGARVVAARALQLAQPSAGVRLALRGLTLEPTTGVRTAATYAKILDKVLGIDVHKKEKVVPQSEIDSIYDKPVSLPKTHGIPVCRVALWSFQLQRIDFYVDFCRKAAYHMGVSCSGAVPMPTVVRRWTVLKSPFVHKSSMEVFERRTRKRVLFVRDTNPEVVAKWLAYINENIPVGIGMKYWMHEYEPLDIGDRIEKALQTGDTRHVDAQSLESTRYLQHVVKRGRRRLWTTYKDLPVYSRDTVAKMAEDIASQLKANPRANIEEVTHNMVIATRPPKEEKRKKRKAAAAPAPTESPSTPSPPA</sequence>
<dbReference type="GO" id="GO:1990904">
    <property type="term" value="C:ribonucleoprotein complex"/>
    <property type="evidence" value="ECO:0007669"/>
    <property type="project" value="UniProtKB-KW"/>
</dbReference>
<comment type="caution">
    <text evidence="6">The sequence shown here is derived from an EMBL/GenBank/DDBJ whole genome shotgun (WGS) entry which is preliminary data.</text>
</comment>
<dbReference type="Gene3D" id="3.30.70.600">
    <property type="entry name" value="Ribosomal protein S10 domain"/>
    <property type="match status" value="1"/>
</dbReference>
<dbReference type="OrthoDB" id="366214at2759"/>
<dbReference type="InterPro" id="IPR036838">
    <property type="entry name" value="Ribosomal_uS10_dom_sf"/>
</dbReference>
<keyword evidence="6" id="KW-0436">Ligase</keyword>
<reference evidence="6" key="1">
    <citation type="submission" date="2022-07" db="EMBL/GenBank/DDBJ databases">
        <title>Phylogenomic reconstructions and comparative analyses of Kickxellomycotina fungi.</title>
        <authorList>
            <person name="Reynolds N.K."/>
            <person name="Stajich J.E."/>
            <person name="Barry K."/>
            <person name="Grigoriev I.V."/>
            <person name="Crous P."/>
            <person name="Smith M.E."/>
        </authorList>
    </citation>
    <scope>NUCLEOTIDE SEQUENCE</scope>
    <source>
        <strain evidence="6">BCRC 34381</strain>
    </source>
</reference>